<dbReference type="InterPro" id="IPR049326">
    <property type="entry name" value="Rhodopsin_dom_fungi"/>
</dbReference>
<proteinExistence type="inferred from homology"/>
<evidence type="ECO:0000256" key="1">
    <source>
        <dbReference type="ARBA" id="ARBA00004141"/>
    </source>
</evidence>
<feature type="domain" description="Rhodopsin" evidence="7">
    <location>
        <begin position="45"/>
        <end position="292"/>
    </location>
</feature>
<feature type="transmembrane region" description="Helical" evidence="6">
    <location>
        <begin position="61"/>
        <end position="87"/>
    </location>
</feature>
<organism evidence="8 9">
    <name type="scientific">Thermothelomyces thermophilus (strain ATCC 42464 / BCRC 31852 / DSM 1799)</name>
    <name type="common">Sporotrichum thermophile</name>
    <dbReference type="NCBI Taxonomy" id="573729"/>
    <lineage>
        <taxon>Eukaryota</taxon>
        <taxon>Fungi</taxon>
        <taxon>Dikarya</taxon>
        <taxon>Ascomycota</taxon>
        <taxon>Pezizomycotina</taxon>
        <taxon>Sordariomycetes</taxon>
        <taxon>Sordariomycetidae</taxon>
        <taxon>Sordariales</taxon>
        <taxon>Chaetomiaceae</taxon>
        <taxon>Thermothelomyces</taxon>
    </lineage>
</organism>
<keyword evidence="2 6" id="KW-0812">Transmembrane</keyword>
<reference evidence="8 9" key="1">
    <citation type="journal article" date="2011" name="Nat. Biotechnol.">
        <title>Comparative genomic analysis of the thermophilic biomass-degrading fungi Myceliophthora thermophila and Thielavia terrestris.</title>
        <authorList>
            <person name="Berka R.M."/>
            <person name="Grigoriev I.V."/>
            <person name="Otillar R."/>
            <person name="Salamov A."/>
            <person name="Grimwood J."/>
            <person name="Reid I."/>
            <person name="Ishmael N."/>
            <person name="John T."/>
            <person name="Darmond C."/>
            <person name="Moisan M.-C."/>
            <person name="Henrissat B."/>
            <person name="Coutinho P.M."/>
            <person name="Lombard V."/>
            <person name="Natvig D.O."/>
            <person name="Lindquist E."/>
            <person name="Schmutz J."/>
            <person name="Lucas S."/>
            <person name="Harris P."/>
            <person name="Powlowski J."/>
            <person name="Bellemare A."/>
            <person name="Taylor D."/>
            <person name="Butler G."/>
            <person name="de Vries R.P."/>
            <person name="Allijn I.E."/>
            <person name="van den Brink J."/>
            <person name="Ushinsky S."/>
            <person name="Storms R."/>
            <person name="Powell A.J."/>
            <person name="Paulsen I.T."/>
            <person name="Elbourne L.D.H."/>
            <person name="Baker S.E."/>
            <person name="Magnuson J."/>
            <person name="LaBoissiere S."/>
            <person name="Clutterbuck A.J."/>
            <person name="Martinez D."/>
            <person name="Wogulis M."/>
            <person name="de Leon A.L."/>
            <person name="Rey M.W."/>
            <person name="Tsang A."/>
        </authorList>
    </citation>
    <scope>NUCLEOTIDE SEQUENCE [LARGE SCALE GENOMIC DNA]</scope>
    <source>
        <strain evidence="9">ATCC 42464 / BCRC 31852 / DSM 1799</strain>
    </source>
</reference>
<evidence type="ECO:0000256" key="2">
    <source>
        <dbReference type="ARBA" id="ARBA00022692"/>
    </source>
</evidence>
<sequence>MAPPPPSSPPPPMVDEGYRAGDRLVVHALAPVGTLLGIACITTGLRIYWRLQPSQRIGADDYTLLFALTADLGPARSQFVTIAWYGIDAAMYHHGRGLEGFGPDPWTMGPLIVAGGVLWVWGINVIRISVALMLLRFRDSRSLPWTMTVWAVIGVQTCMLAVGTIMHLVMCRPISARWAPTPSANCIKPTHFMTYGYLYSGFTIASDLIPSLLPITFIRTLSRPLHEKMLIGCLMAARTAATGVAVARLLLVVGYLGPGGPVINVEQDILWGLELTIGVLAASVPSLKAPTHRILRSWGLLRSRSTSDMSFQSFLDRLPNGSHVSRRMGPWQYAVPDQDPRTEGGSGEEMLKGSEALQVPGIRRCRKARLVTGYKMGYFAYNISCSLS</sequence>
<feature type="transmembrane region" description="Helical" evidence="6">
    <location>
        <begin position="147"/>
        <end position="170"/>
    </location>
</feature>
<dbReference type="OMA" id="INCAKMT"/>
<dbReference type="GeneID" id="11509431"/>
<protein>
    <recommendedName>
        <fullName evidence="7">Rhodopsin domain-containing protein</fullName>
    </recommendedName>
</protein>
<evidence type="ECO:0000256" key="5">
    <source>
        <dbReference type="ARBA" id="ARBA00038359"/>
    </source>
</evidence>
<dbReference type="GO" id="GO:0016020">
    <property type="term" value="C:membrane"/>
    <property type="evidence" value="ECO:0007669"/>
    <property type="project" value="UniProtKB-SubCell"/>
</dbReference>
<dbReference type="eggNOG" id="ENOG502RUPP">
    <property type="taxonomic scope" value="Eukaryota"/>
</dbReference>
<gene>
    <name evidence="8" type="ORF">MYCTH_93589</name>
</gene>
<dbReference type="Proteomes" id="UP000007322">
    <property type="component" value="Chromosome 3"/>
</dbReference>
<dbReference type="InParanoid" id="G2QD12"/>
<keyword evidence="3 6" id="KW-1133">Transmembrane helix</keyword>
<evidence type="ECO:0000313" key="8">
    <source>
        <dbReference type="EMBL" id="AEO58230.1"/>
    </source>
</evidence>
<feature type="transmembrane region" description="Helical" evidence="6">
    <location>
        <begin position="24"/>
        <end position="49"/>
    </location>
</feature>
<evidence type="ECO:0000256" key="4">
    <source>
        <dbReference type="ARBA" id="ARBA00023136"/>
    </source>
</evidence>
<keyword evidence="9" id="KW-1185">Reference proteome</keyword>
<feature type="transmembrane region" description="Helical" evidence="6">
    <location>
        <begin position="197"/>
        <end position="218"/>
    </location>
</feature>
<comment type="subcellular location">
    <subcellularLocation>
        <location evidence="1">Membrane</location>
        <topology evidence="1">Multi-pass membrane protein</topology>
    </subcellularLocation>
</comment>
<dbReference type="EMBL" id="CP003004">
    <property type="protein sequence ID" value="AEO58230.1"/>
    <property type="molecule type" value="Genomic_DNA"/>
</dbReference>
<dbReference type="Pfam" id="PF20684">
    <property type="entry name" value="Fung_rhodopsin"/>
    <property type="match status" value="1"/>
</dbReference>
<comment type="similarity">
    <text evidence="5">Belongs to the SAT4 family.</text>
</comment>
<dbReference type="AlphaFoldDB" id="G2QD12"/>
<evidence type="ECO:0000313" key="9">
    <source>
        <dbReference type="Proteomes" id="UP000007322"/>
    </source>
</evidence>
<dbReference type="STRING" id="573729.G2QD12"/>
<dbReference type="KEGG" id="mtm:MYCTH_93589"/>
<dbReference type="OrthoDB" id="5278984at2759"/>
<dbReference type="InterPro" id="IPR052337">
    <property type="entry name" value="SAT4-like"/>
</dbReference>
<name>G2QD12_THET4</name>
<evidence type="ECO:0000259" key="7">
    <source>
        <dbReference type="Pfam" id="PF20684"/>
    </source>
</evidence>
<dbReference type="VEuPathDB" id="FungiDB:MYCTH_93589"/>
<evidence type="ECO:0000256" key="6">
    <source>
        <dbReference type="SAM" id="Phobius"/>
    </source>
</evidence>
<accession>G2QD12</accession>
<keyword evidence="4 6" id="KW-0472">Membrane</keyword>
<feature type="transmembrane region" description="Helical" evidence="6">
    <location>
        <begin position="107"/>
        <end position="135"/>
    </location>
</feature>
<dbReference type="PANTHER" id="PTHR33048">
    <property type="entry name" value="PTH11-LIKE INTEGRAL MEMBRANE PROTEIN (AFU_ORTHOLOGUE AFUA_5G11245)"/>
    <property type="match status" value="1"/>
</dbReference>
<dbReference type="PANTHER" id="PTHR33048:SF129">
    <property type="entry name" value="INTEGRAL MEMBRANE PROTEIN-RELATED"/>
    <property type="match status" value="1"/>
</dbReference>
<dbReference type="HOGENOM" id="CLU_028200_12_7_1"/>
<feature type="transmembrane region" description="Helical" evidence="6">
    <location>
        <begin position="230"/>
        <end position="257"/>
    </location>
</feature>
<dbReference type="RefSeq" id="XP_003663475.1">
    <property type="nucleotide sequence ID" value="XM_003663427.1"/>
</dbReference>
<evidence type="ECO:0000256" key="3">
    <source>
        <dbReference type="ARBA" id="ARBA00022989"/>
    </source>
</evidence>